<accession>A0A8H6I1B9</accession>
<comment type="caution">
    <text evidence="2">The sequence shown here is derived from an EMBL/GenBank/DDBJ whole genome shotgun (WGS) entry which is preliminary data.</text>
</comment>
<gene>
    <name evidence="2" type="ORF">DFP72DRAFT_1066249</name>
</gene>
<dbReference type="EMBL" id="JACGCI010000024">
    <property type="protein sequence ID" value="KAF6756864.1"/>
    <property type="molecule type" value="Genomic_DNA"/>
</dbReference>
<evidence type="ECO:0000313" key="2">
    <source>
        <dbReference type="EMBL" id="KAF6756864.1"/>
    </source>
</evidence>
<feature type="compositionally biased region" description="Low complexity" evidence="1">
    <location>
        <begin position="98"/>
        <end position="126"/>
    </location>
</feature>
<protein>
    <submittedName>
        <fullName evidence="2">Uncharacterized protein</fullName>
    </submittedName>
</protein>
<organism evidence="2 3">
    <name type="scientific">Ephemerocybe angulata</name>
    <dbReference type="NCBI Taxonomy" id="980116"/>
    <lineage>
        <taxon>Eukaryota</taxon>
        <taxon>Fungi</taxon>
        <taxon>Dikarya</taxon>
        <taxon>Basidiomycota</taxon>
        <taxon>Agaricomycotina</taxon>
        <taxon>Agaricomycetes</taxon>
        <taxon>Agaricomycetidae</taxon>
        <taxon>Agaricales</taxon>
        <taxon>Agaricineae</taxon>
        <taxon>Psathyrellaceae</taxon>
        <taxon>Ephemerocybe</taxon>
    </lineage>
</organism>
<reference evidence="2 3" key="1">
    <citation type="submission" date="2020-07" db="EMBL/GenBank/DDBJ databases">
        <title>Comparative genomics of pyrophilous fungi reveals a link between fire events and developmental genes.</title>
        <authorList>
            <consortium name="DOE Joint Genome Institute"/>
            <person name="Steindorff A.S."/>
            <person name="Carver A."/>
            <person name="Calhoun S."/>
            <person name="Stillman K."/>
            <person name="Liu H."/>
            <person name="Lipzen A."/>
            <person name="Pangilinan J."/>
            <person name="Labutti K."/>
            <person name="Bruns T.D."/>
            <person name="Grigoriev I.V."/>
        </authorList>
    </citation>
    <scope>NUCLEOTIDE SEQUENCE [LARGE SCALE GENOMIC DNA]</scope>
    <source>
        <strain evidence="2 3">CBS 144469</strain>
    </source>
</reference>
<name>A0A8H6I1B9_9AGAR</name>
<feature type="region of interest" description="Disordered" evidence="1">
    <location>
        <begin position="92"/>
        <end position="137"/>
    </location>
</feature>
<dbReference type="AlphaFoldDB" id="A0A8H6I1B9"/>
<dbReference type="Proteomes" id="UP000521943">
    <property type="component" value="Unassembled WGS sequence"/>
</dbReference>
<evidence type="ECO:0000313" key="3">
    <source>
        <dbReference type="Proteomes" id="UP000521943"/>
    </source>
</evidence>
<evidence type="ECO:0000256" key="1">
    <source>
        <dbReference type="SAM" id="MobiDB-lite"/>
    </source>
</evidence>
<keyword evidence="3" id="KW-1185">Reference proteome</keyword>
<sequence>MVPTTTSRVQRRRPPPAPHRACTIITTAHTALAPLFTVAAARSSAAPHYLLLAAATSNSRPTTLSFVHCLQAVSTRGRRLWLVSNDASIQRSHPTALGLRSTTPGSLSSPTATSSSRFTTSSDLYSPPLPSSCVQRR</sequence>
<proteinExistence type="predicted"/>